<sequence>MSDLMVTWPMTHPLHATPMTMCDMHDSRGFNPCLMHFDFLYFLQLKFNLLKILSLYIHSIYV</sequence>
<reference evidence="1 2" key="1">
    <citation type="journal article" date="2019" name="Nat. Ecol. Evol.">
        <title>Megaphylogeny resolves global patterns of mushroom evolution.</title>
        <authorList>
            <person name="Varga T."/>
            <person name="Krizsan K."/>
            <person name="Foldi C."/>
            <person name="Dima B."/>
            <person name="Sanchez-Garcia M."/>
            <person name="Sanchez-Ramirez S."/>
            <person name="Szollosi G.J."/>
            <person name="Szarkandi J.G."/>
            <person name="Papp V."/>
            <person name="Albert L."/>
            <person name="Andreopoulos W."/>
            <person name="Angelini C."/>
            <person name="Antonin V."/>
            <person name="Barry K.W."/>
            <person name="Bougher N.L."/>
            <person name="Buchanan P."/>
            <person name="Buyck B."/>
            <person name="Bense V."/>
            <person name="Catcheside P."/>
            <person name="Chovatia M."/>
            <person name="Cooper J."/>
            <person name="Damon W."/>
            <person name="Desjardin D."/>
            <person name="Finy P."/>
            <person name="Geml J."/>
            <person name="Haridas S."/>
            <person name="Hughes K."/>
            <person name="Justo A."/>
            <person name="Karasinski D."/>
            <person name="Kautmanova I."/>
            <person name="Kiss B."/>
            <person name="Kocsube S."/>
            <person name="Kotiranta H."/>
            <person name="LaButti K.M."/>
            <person name="Lechner B.E."/>
            <person name="Liimatainen K."/>
            <person name="Lipzen A."/>
            <person name="Lukacs Z."/>
            <person name="Mihaltcheva S."/>
            <person name="Morgado L.N."/>
            <person name="Niskanen T."/>
            <person name="Noordeloos M.E."/>
            <person name="Ohm R.A."/>
            <person name="Ortiz-Santana B."/>
            <person name="Ovrebo C."/>
            <person name="Racz N."/>
            <person name="Riley R."/>
            <person name="Savchenko A."/>
            <person name="Shiryaev A."/>
            <person name="Soop K."/>
            <person name="Spirin V."/>
            <person name="Szebenyi C."/>
            <person name="Tomsovsky M."/>
            <person name="Tulloss R.E."/>
            <person name="Uehling J."/>
            <person name="Grigoriev I.V."/>
            <person name="Vagvolgyi C."/>
            <person name="Papp T."/>
            <person name="Martin F.M."/>
            <person name="Miettinen O."/>
            <person name="Hibbett D.S."/>
            <person name="Nagy L.G."/>
        </authorList>
    </citation>
    <scope>NUCLEOTIDE SEQUENCE [LARGE SCALE GENOMIC DNA]</scope>
    <source>
        <strain evidence="1 2">CBS 962.96</strain>
    </source>
</reference>
<keyword evidence="2" id="KW-1185">Reference proteome</keyword>
<name>A0A4S8LSW5_DENBC</name>
<evidence type="ECO:0000313" key="1">
    <source>
        <dbReference type="EMBL" id="THU92574.1"/>
    </source>
</evidence>
<gene>
    <name evidence="1" type="ORF">K435DRAFT_208095</name>
</gene>
<protein>
    <submittedName>
        <fullName evidence="1">Uncharacterized protein</fullName>
    </submittedName>
</protein>
<dbReference type="EMBL" id="ML179274">
    <property type="protein sequence ID" value="THU92574.1"/>
    <property type="molecule type" value="Genomic_DNA"/>
</dbReference>
<proteinExistence type="predicted"/>
<dbReference type="Proteomes" id="UP000297245">
    <property type="component" value="Unassembled WGS sequence"/>
</dbReference>
<evidence type="ECO:0000313" key="2">
    <source>
        <dbReference type="Proteomes" id="UP000297245"/>
    </source>
</evidence>
<dbReference type="AlphaFoldDB" id="A0A4S8LSW5"/>
<accession>A0A4S8LSW5</accession>
<organism evidence="1 2">
    <name type="scientific">Dendrothele bispora (strain CBS 962.96)</name>
    <dbReference type="NCBI Taxonomy" id="1314807"/>
    <lineage>
        <taxon>Eukaryota</taxon>
        <taxon>Fungi</taxon>
        <taxon>Dikarya</taxon>
        <taxon>Basidiomycota</taxon>
        <taxon>Agaricomycotina</taxon>
        <taxon>Agaricomycetes</taxon>
        <taxon>Agaricomycetidae</taxon>
        <taxon>Agaricales</taxon>
        <taxon>Agaricales incertae sedis</taxon>
        <taxon>Dendrothele</taxon>
    </lineage>
</organism>